<reference evidence="2" key="1">
    <citation type="submission" date="2020-05" db="EMBL/GenBank/DDBJ databases">
        <title>Genomic Encyclopedia of Type Strains, Phase IV (KMG-V): Genome sequencing to study the core and pangenomes of soil and plant-associated prokaryotes.</title>
        <authorList>
            <person name="Whitman W."/>
        </authorList>
    </citation>
    <scope>NUCLEOTIDE SEQUENCE</scope>
    <source>
        <strain evidence="2">16F</strain>
    </source>
</reference>
<evidence type="ECO:0000313" key="2">
    <source>
        <dbReference type="EMBL" id="NRS92461.1"/>
    </source>
</evidence>
<name>A0A8J8K8C2_9FLAO</name>
<accession>A0A8J8K8C2</accession>
<evidence type="ECO:0000313" key="3">
    <source>
        <dbReference type="Proteomes" id="UP000610746"/>
    </source>
</evidence>
<feature type="domain" description="N-acetyltransferase" evidence="1">
    <location>
        <begin position="1"/>
        <end position="184"/>
    </location>
</feature>
<dbReference type="InterPro" id="IPR000182">
    <property type="entry name" value="GNAT_dom"/>
</dbReference>
<dbReference type="EMBL" id="JABSNO010000009">
    <property type="protein sequence ID" value="NRS92461.1"/>
    <property type="molecule type" value="Genomic_DNA"/>
</dbReference>
<dbReference type="PROSITE" id="PS51186">
    <property type="entry name" value="GNAT"/>
    <property type="match status" value="1"/>
</dbReference>
<comment type="caution">
    <text evidence="2">The sequence shown here is derived from an EMBL/GenBank/DDBJ whole genome shotgun (WGS) entry which is preliminary data.</text>
</comment>
<dbReference type="AlphaFoldDB" id="A0A8J8K8C2"/>
<sequence length="200" mass="23030">MKIRQAVESDAQYFIEIKDQLHFKNVQGETTSGGFLLGTDIETYQKYIREENVLVGIDDGKIVGFGIMLKNDTVKNTDLWQRKEMANWTINIEKYDFIPTCYFEQLAFLNGYSRLAMRLCYALAQKAFETHDALFTTTVHSPILNLAAVPYILKSGGSKIGNINEYYEQIGNIISDIYKIDKVDFEEKVQKSIFFKFLNS</sequence>
<organism evidence="2 3">
    <name type="scientific">Frigoriflavimonas asaccharolytica</name>
    <dbReference type="NCBI Taxonomy" id="2735899"/>
    <lineage>
        <taxon>Bacteria</taxon>
        <taxon>Pseudomonadati</taxon>
        <taxon>Bacteroidota</taxon>
        <taxon>Flavobacteriia</taxon>
        <taxon>Flavobacteriales</taxon>
        <taxon>Weeksellaceae</taxon>
        <taxon>Frigoriflavimonas</taxon>
    </lineage>
</organism>
<proteinExistence type="predicted"/>
<dbReference type="SUPFAM" id="SSF55729">
    <property type="entry name" value="Acyl-CoA N-acyltransferases (Nat)"/>
    <property type="match status" value="1"/>
</dbReference>
<keyword evidence="3" id="KW-1185">Reference proteome</keyword>
<protein>
    <recommendedName>
        <fullName evidence="1">N-acetyltransferase domain-containing protein</fullName>
    </recommendedName>
</protein>
<dbReference type="Gene3D" id="3.40.630.30">
    <property type="match status" value="1"/>
</dbReference>
<dbReference type="RefSeq" id="WP_173779068.1">
    <property type="nucleotide sequence ID" value="NZ_JABSNO010000009.1"/>
</dbReference>
<dbReference type="InterPro" id="IPR016181">
    <property type="entry name" value="Acyl_CoA_acyltransferase"/>
</dbReference>
<dbReference type="GO" id="GO:0016747">
    <property type="term" value="F:acyltransferase activity, transferring groups other than amino-acyl groups"/>
    <property type="evidence" value="ECO:0007669"/>
    <property type="project" value="InterPro"/>
</dbReference>
<dbReference type="Proteomes" id="UP000610746">
    <property type="component" value="Unassembled WGS sequence"/>
</dbReference>
<gene>
    <name evidence="2" type="ORF">HNQ03_001536</name>
</gene>
<evidence type="ECO:0000259" key="1">
    <source>
        <dbReference type="PROSITE" id="PS51186"/>
    </source>
</evidence>